<dbReference type="InterPro" id="IPR011990">
    <property type="entry name" value="TPR-like_helical_dom_sf"/>
</dbReference>
<reference evidence="2 3" key="1">
    <citation type="journal article" date="2006" name="Int. J. Syst. Evol. Microbiol.">
        <title>Costertonia aggregata gen. nov., sp. nov., a mesophilic marine bacterium of the family Flavobacteriaceae, isolated from a mature biofilm.</title>
        <authorList>
            <person name="Kwon K.K."/>
            <person name="Lee Y.K."/>
            <person name="Lee H.K."/>
        </authorList>
    </citation>
    <scope>NUCLEOTIDE SEQUENCE [LARGE SCALE GENOMIC DNA]</scope>
    <source>
        <strain evidence="2 3">KCCM 42265</strain>
    </source>
</reference>
<dbReference type="Pfam" id="PF19867">
    <property type="entry name" value="DUF6340"/>
    <property type="match status" value="1"/>
</dbReference>
<accession>A0A7H9AU69</accession>
<dbReference type="InterPro" id="IPR045921">
    <property type="entry name" value="DUF6340"/>
</dbReference>
<organism evidence="2 3">
    <name type="scientific">Costertonia aggregata</name>
    <dbReference type="NCBI Taxonomy" id="343403"/>
    <lineage>
        <taxon>Bacteria</taxon>
        <taxon>Pseudomonadati</taxon>
        <taxon>Bacteroidota</taxon>
        <taxon>Flavobacteriia</taxon>
        <taxon>Flavobacteriales</taxon>
        <taxon>Flavobacteriaceae</taxon>
        <taxon>Costertonia</taxon>
    </lineage>
</organism>
<evidence type="ECO:0008006" key="4">
    <source>
        <dbReference type="Google" id="ProtNLM"/>
    </source>
</evidence>
<evidence type="ECO:0000256" key="1">
    <source>
        <dbReference type="SAM" id="SignalP"/>
    </source>
</evidence>
<dbReference type="SUPFAM" id="SSF48452">
    <property type="entry name" value="TPR-like"/>
    <property type="match status" value="1"/>
</dbReference>
<dbReference type="RefSeq" id="WP_179243024.1">
    <property type="nucleotide sequence ID" value="NZ_CP058595.1"/>
</dbReference>
<gene>
    <name evidence="2" type="ORF">HYG79_15760</name>
</gene>
<dbReference type="Proteomes" id="UP000509302">
    <property type="component" value="Chromosome"/>
</dbReference>
<evidence type="ECO:0000313" key="3">
    <source>
        <dbReference type="Proteomes" id="UP000509302"/>
    </source>
</evidence>
<sequence>MKNLFRFLGLFTLMICLGACSATNRLTMGVTEPARIPLDSDITKIGIINRSIPSDGNKVVDEIDKILSLEGKNLDKDGAEAAITGLADELERGDRFEAIKIINDGELQRKGLGVFPAALPWETVEKICKENDVDILFSLEFYDTDTKANYEVSMVTLPNNLGINTKVPGHKVELNTVIKNGWRVYDPLGKVILDEYVSTDYLNSRGAGINPVKAVETIIGRKEGVQQLSNVSGADYALNTKPLRRRVSRDYFVRGTDNFIVAKRRAQTGDWNGAADLWENEIEHSKMKIAGRAHYNMAIINEINGDLEKAIEWASKAYSDYGNNMALRYVNILKSRMAQKRELNRQLSK</sequence>
<feature type="chain" id="PRO_5028906293" description="Tetratricopeptide repeat protein" evidence="1">
    <location>
        <begin position="22"/>
        <end position="349"/>
    </location>
</feature>
<protein>
    <recommendedName>
        <fullName evidence="4">Tetratricopeptide repeat protein</fullName>
    </recommendedName>
</protein>
<dbReference type="EMBL" id="CP058595">
    <property type="protein sequence ID" value="QLG46745.1"/>
    <property type="molecule type" value="Genomic_DNA"/>
</dbReference>
<evidence type="ECO:0000313" key="2">
    <source>
        <dbReference type="EMBL" id="QLG46745.1"/>
    </source>
</evidence>
<dbReference type="AlphaFoldDB" id="A0A7H9AU69"/>
<proteinExistence type="predicted"/>
<feature type="signal peptide" evidence="1">
    <location>
        <begin position="1"/>
        <end position="21"/>
    </location>
</feature>
<keyword evidence="1" id="KW-0732">Signal</keyword>
<keyword evidence="3" id="KW-1185">Reference proteome</keyword>
<dbReference type="KEGG" id="cagg:HYG79_15760"/>
<name>A0A7H9AU69_9FLAO</name>